<evidence type="ECO:0000313" key="14">
    <source>
        <dbReference type="EMBL" id="AUX26495.1"/>
    </source>
</evidence>
<evidence type="ECO:0000256" key="10">
    <source>
        <dbReference type="ARBA" id="ARBA00023136"/>
    </source>
</evidence>
<dbReference type="GO" id="GO:0006633">
    <property type="term" value="P:fatty acid biosynthetic process"/>
    <property type="evidence" value="ECO:0007669"/>
    <property type="project" value="UniProtKB-KW"/>
</dbReference>
<evidence type="ECO:0000256" key="11">
    <source>
        <dbReference type="ARBA" id="ARBA00023160"/>
    </source>
</evidence>
<evidence type="ECO:0000256" key="2">
    <source>
        <dbReference type="ARBA" id="ARBA00008749"/>
    </source>
</evidence>
<dbReference type="CDD" id="cd03505">
    <property type="entry name" value="Delta9-FADS-like"/>
    <property type="match status" value="1"/>
</dbReference>
<feature type="transmembrane region" description="Helical" evidence="12">
    <location>
        <begin position="12"/>
        <end position="32"/>
    </location>
</feature>
<dbReference type="Pfam" id="PF00487">
    <property type="entry name" value="FA_desaturase"/>
    <property type="match status" value="1"/>
</dbReference>
<evidence type="ECO:0000256" key="9">
    <source>
        <dbReference type="ARBA" id="ARBA00023098"/>
    </source>
</evidence>
<dbReference type="InterPro" id="IPR005804">
    <property type="entry name" value="FA_desaturase_dom"/>
</dbReference>
<sequence length="263" mass="30450">MGYKSDMELVAILIAHSTVSVFFQTFFLHRYASHRMFTMSRRWERAFHLLTYLAQGSSYLVPRAYAVLHRMHHAYSDTPKDPHSPRYAKGPAAMMWATKKQYDAICDGTAEVEPRFLGGYPEWPTLDRIGNSWTSRLAWGTGYALFYIAFATQWWQFLFLPLHWTMGPLHGAIVNWCGHRYGYRNFNSDDDSRNTLTLDLVTLGELFQNNHHKYAMSPNFAVRWFEIDPAYQVIRLLAAVGILQLPERHQVARLEHDSARAGG</sequence>
<dbReference type="PANTHER" id="PTHR11351:SF31">
    <property type="entry name" value="DESATURASE 1, ISOFORM A-RELATED"/>
    <property type="match status" value="1"/>
</dbReference>
<evidence type="ECO:0000256" key="6">
    <source>
        <dbReference type="ARBA" id="ARBA00022989"/>
    </source>
</evidence>
<evidence type="ECO:0000256" key="1">
    <source>
        <dbReference type="ARBA" id="ARBA00004141"/>
    </source>
</evidence>
<name>A0A4P2QA56_SORCE</name>
<organism evidence="14 15">
    <name type="scientific">Sorangium cellulosum</name>
    <name type="common">Polyangium cellulosum</name>
    <dbReference type="NCBI Taxonomy" id="56"/>
    <lineage>
        <taxon>Bacteria</taxon>
        <taxon>Pseudomonadati</taxon>
        <taxon>Myxococcota</taxon>
        <taxon>Polyangia</taxon>
        <taxon>Polyangiales</taxon>
        <taxon>Polyangiaceae</taxon>
        <taxon>Sorangium</taxon>
    </lineage>
</organism>
<comment type="subcellular location">
    <subcellularLocation>
        <location evidence="1">Membrane</location>
        <topology evidence="1">Multi-pass membrane protein</topology>
    </subcellularLocation>
</comment>
<feature type="domain" description="Fatty acid desaturase" evidence="13">
    <location>
        <begin position="11"/>
        <end position="235"/>
    </location>
</feature>
<keyword evidence="10 12" id="KW-0472">Membrane</keyword>
<dbReference type="AlphaFoldDB" id="A0A4P2QA56"/>
<keyword evidence="11" id="KW-0275">Fatty acid biosynthesis</keyword>
<evidence type="ECO:0000256" key="12">
    <source>
        <dbReference type="SAM" id="Phobius"/>
    </source>
</evidence>
<evidence type="ECO:0000256" key="5">
    <source>
        <dbReference type="ARBA" id="ARBA00022832"/>
    </source>
</evidence>
<evidence type="ECO:0000256" key="7">
    <source>
        <dbReference type="ARBA" id="ARBA00023002"/>
    </source>
</evidence>
<protein>
    <submittedName>
        <fullName evidence="14">Fatty acid desaturase</fullName>
    </submittedName>
</protein>
<keyword evidence="3" id="KW-0444">Lipid biosynthesis</keyword>
<reference evidence="14 15" key="1">
    <citation type="submission" date="2015-09" db="EMBL/GenBank/DDBJ databases">
        <title>Sorangium comparison.</title>
        <authorList>
            <person name="Zaburannyi N."/>
            <person name="Bunk B."/>
            <person name="Overmann J."/>
            <person name="Mueller R."/>
        </authorList>
    </citation>
    <scope>NUCLEOTIDE SEQUENCE [LARGE SCALE GENOMIC DNA]</scope>
    <source>
        <strain evidence="14 15">So ceGT47</strain>
    </source>
</reference>
<evidence type="ECO:0000256" key="8">
    <source>
        <dbReference type="ARBA" id="ARBA00023004"/>
    </source>
</evidence>
<evidence type="ECO:0000256" key="3">
    <source>
        <dbReference type="ARBA" id="ARBA00022516"/>
    </source>
</evidence>
<dbReference type="GO" id="GO:0016020">
    <property type="term" value="C:membrane"/>
    <property type="evidence" value="ECO:0007669"/>
    <property type="project" value="UniProtKB-SubCell"/>
</dbReference>
<evidence type="ECO:0000259" key="13">
    <source>
        <dbReference type="Pfam" id="PF00487"/>
    </source>
</evidence>
<comment type="similarity">
    <text evidence="2">Belongs to the fatty acid desaturase type 2 family.</text>
</comment>
<dbReference type="PANTHER" id="PTHR11351">
    <property type="entry name" value="ACYL-COA DESATURASE"/>
    <property type="match status" value="1"/>
</dbReference>
<dbReference type="EMBL" id="CP012670">
    <property type="protein sequence ID" value="AUX26495.1"/>
    <property type="molecule type" value="Genomic_DNA"/>
</dbReference>
<keyword evidence="4 12" id="KW-0812">Transmembrane</keyword>
<dbReference type="Proteomes" id="UP000295781">
    <property type="component" value="Chromosome"/>
</dbReference>
<dbReference type="InterPro" id="IPR015876">
    <property type="entry name" value="Acyl-CoA_DS"/>
</dbReference>
<keyword evidence="8" id="KW-0408">Iron</keyword>
<accession>A0A4P2QA56</accession>
<keyword evidence="7" id="KW-0560">Oxidoreductase</keyword>
<evidence type="ECO:0000256" key="4">
    <source>
        <dbReference type="ARBA" id="ARBA00022692"/>
    </source>
</evidence>
<proteinExistence type="inferred from homology"/>
<keyword evidence="5" id="KW-0276">Fatty acid metabolism</keyword>
<dbReference type="GO" id="GO:0016717">
    <property type="term" value="F:oxidoreductase activity, acting on paired donors, with oxidation of a pair of donors resulting in the reduction of molecular oxygen to two molecules of water"/>
    <property type="evidence" value="ECO:0007669"/>
    <property type="project" value="InterPro"/>
</dbReference>
<evidence type="ECO:0000313" key="15">
    <source>
        <dbReference type="Proteomes" id="UP000295781"/>
    </source>
</evidence>
<keyword evidence="6 12" id="KW-1133">Transmembrane helix</keyword>
<keyword evidence="9" id="KW-0443">Lipid metabolism</keyword>
<gene>
    <name evidence="14" type="ORF">SOCEGT47_070640</name>
</gene>